<evidence type="ECO:0000313" key="2">
    <source>
        <dbReference type="EMBL" id="CAL6088876.1"/>
    </source>
</evidence>
<evidence type="ECO:0000313" key="1">
    <source>
        <dbReference type="EMBL" id="CAI9974575.1"/>
    </source>
</evidence>
<dbReference type="EMBL" id="CAXDID020000412">
    <property type="protein sequence ID" value="CAL6088876.1"/>
    <property type="molecule type" value="Genomic_DNA"/>
</dbReference>
<dbReference type="AlphaFoldDB" id="A0AA86UWE6"/>
<dbReference type="Proteomes" id="UP001642409">
    <property type="component" value="Unassembled WGS sequence"/>
</dbReference>
<proteinExistence type="predicted"/>
<protein>
    <submittedName>
        <fullName evidence="2">Hypothetical_protein</fullName>
    </submittedName>
</protein>
<reference evidence="2 3" key="2">
    <citation type="submission" date="2024-07" db="EMBL/GenBank/DDBJ databases">
        <authorList>
            <person name="Akdeniz Z."/>
        </authorList>
    </citation>
    <scope>NUCLEOTIDE SEQUENCE [LARGE SCALE GENOMIC DNA]</scope>
</reference>
<organism evidence="1">
    <name type="scientific">Hexamita inflata</name>
    <dbReference type="NCBI Taxonomy" id="28002"/>
    <lineage>
        <taxon>Eukaryota</taxon>
        <taxon>Metamonada</taxon>
        <taxon>Diplomonadida</taxon>
        <taxon>Hexamitidae</taxon>
        <taxon>Hexamitinae</taxon>
        <taxon>Hexamita</taxon>
    </lineage>
</organism>
<dbReference type="EMBL" id="CATOUU010001151">
    <property type="protein sequence ID" value="CAI9974575.1"/>
    <property type="molecule type" value="Genomic_DNA"/>
</dbReference>
<sequence length="229" mass="26914">MSRNLYFSQNIEWIEFMVACVVTVNDNLFQTATFNKLCFLTQFSQIEFVFLSLALINRSPLTQQKVPPNIVDKILPLQIPTKMLKIDTFAKDKSFLKLDISQIIHLQSVQEHCTQPIILEFSLRQKFVQIFNKYKNGRSLKNFKHNQDDQKRVSGQFDNLAYKFVSEKQKTACRKSVVLIISVSRNNDSLSENNYFKKPMIQPWTLQCSNMSTTVQDSDYFEYKIDKYF</sequence>
<accession>A0AA86UWE6</accession>
<evidence type="ECO:0000313" key="3">
    <source>
        <dbReference type="Proteomes" id="UP001642409"/>
    </source>
</evidence>
<reference evidence="1" key="1">
    <citation type="submission" date="2023-06" db="EMBL/GenBank/DDBJ databases">
        <authorList>
            <person name="Kurt Z."/>
        </authorList>
    </citation>
    <scope>NUCLEOTIDE SEQUENCE</scope>
</reference>
<gene>
    <name evidence="1" type="ORF">HINF_LOCUS62220</name>
    <name evidence="2" type="ORF">HINF_LOCUS64361</name>
</gene>
<name>A0AA86UWE6_9EUKA</name>
<comment type="caution">
    <text evidence="1">The sequence shown here is derived from an EMBL/GenBank/DDBJ whole genome shotgun (WGS) entry which is preliminary data.</text>
</comment>
<keyword evidence="3" id="KW-1185">Reference proteome</keyword>